<accession>A0A4Z2D2M9</accession>
<dbReference type="EMBL" id="SKCS01000359">
    <property type="protein sequence ID" value="TNN10420.1"/>
    <property type="molecule type" value="Genomic_DNA"/>
</dbReference>
<organism evidence="1 2">
    <name type="scientific">Schistosoma japonicum</name>
    <name type="common">Blood fluke</name>
    <dbReference type="NCBI Taxonomy" id="6182"/>
    <lineage>
        <taxon>Eukaryota</taxon>
        <taxon>Metazoa</taxon>
        <taxon>Spiralia</taxon>
        <taxon>Lophotrochozoa</taxon>
        <taxon>Platyhelminthes</taxon>
        <taxon>Trematoda</taxon>
        <taxon>Digenea</taxon>
        <taxon>Strigeidida</taxon>
        <taxon>Schistosomatoidea</taxon>
        <taxon>Schistosomatidae</taxon>
        <taxon>Schistosoma</taxon>
    </lineage>
</organism>
<dbReference type="STRING" id="6182.A0A4Z2D2M9"/>
<dbReference type="Proteomes" id="UP000311919">
    <property type="component" value="Unassembled WGS sequence"/>
</dbReference>
<dbReference type="OrthoDB" id="6134459at2759"/>
<name>A0A4Z2D2M9_SCHJA</name>
<protein>
    <submittedName>
        <fullName evidence="1">Uncharacterized protein</fullName>
    </submittedName>
</protein>
<keyword evidence="2" id="KW-1185">Reference proteome</keyword>
<sequence length="196" mass="22307">MSNICIDDAVMENQGNWFQAIAHYPTNTLVEIANRCRKSRELLIKFDDATPKHASNISTTRIHFISLDLTPITFRIRTEDIQLMVPVVSKVTGRVYDNFNSSVCHGEELTGFTLTQHHLFNVFVQCRRFHDTDRLCVVNSQLSRGVVWIFQLLVCILPQQTILSHVAALISSGHGTTLEYVSLMNSLMNRFPQKSV</sequence>
<comment type="caution">
    <text evidence="1">The sequence shown here is derived from an EMBL/GenBank/DDBJ whole genome shotgun (WGS) entry which is preliminary data.</text>
</comment>
<evidence type="ECO:0000313" key="2">
    <source>
        <dbReference type="Proteomes" id="UP000311919"/>
    </source>
</evidence>
<dbReference type="AlphaFoldDB" id="A0A4Z2D2M9"/>
<evidence type="ECO:0000313" key="1">
    <source>
        <dbReference type="EMBL" id="TNN10420.1"/>
    </source>
</evidence>
<gene>
    <name evidence="1" type="ORF">EWB00_005376</name>
</gene>
<reference evidence="1 2" key="1">
    <citation type="submission" date="2019-03" db="EMBL/GenBank/DDBJ databases">
        <title>An improved genome assembly of the fluke Schistosoma japonicum.</title>
        <authorList>
            <person name="Hu W."/>
            <person name="Luo F."/>
            <person name="Yin M."/>
            <person name="Mo X."/>
            <person name="Sun C."/>
            <person name="Wu Q."/>
            <person name="Zhu B."/>
            <person name="Xiang M."/>
            <person name="Wang J."/>
            <person name="Wang Y."/>
            <person name="Zhang T."/>
            <person name="Xu B."/>
            <person name="Zheng H."/>
            <person name="Feng Z."/>
        </authorList>
    </citation>
    <scope>NUCLEOTIDE SEQUENCE [LARGE SCALE GENOMIC DNA]</scope>
    <source>
        <strain evidence="1">HuSjv2</strain>
        <tissue evidence="1">Worms</tissue>
    </source>
</reference>
<proteinExistence type="predicted"/>